<reference evidence="3 4" key="1">
    <citation type="submission" date="2015-07" db="EMBL/GenBank/DDBJ databases">
        <title>Genome sequence of Ornatilinea apprima DSM 23815.</title>
        <authorList>
            <person name="Hemp J."/>
            <person name="Ward L.M."/>
            <person name="Pace L.A."/>
            <person name="Fischer W.W."/>
        </authorList>
    </citation>
    <scope>NUCLEOTIDE SEQUENCE [LARGE SCALE GENOMIC DNA]</scope>
    <source>
        <strain evidence="3 4">P3M-1</strain>
    </source>
</reference>
<feature type="domain" description="Recombinase" evidence="2">
    <location>
        <begin position="159"/>
        <end position="313"/>
    </location>
</feature>
<evidence type="ECO:0000313" key="3">
    <source>
        <dbReference type="EMBL" id="KPL80845.1"/>
    </source>
</evidence>
<dbReference type="AlphaFoldDB" id="A0A0P6XLY3"/>
<dbReference type="Gene3D" id="3.40.50.1390">
    <property type="entry name" value="Resolvase, N-terminal catalytic domain"/>
    <property type="match status" value="1"/>
</dbReference>
<dbReference type="OrthoDB" id="165235at2"/>
<dbReference type="PANTHER" id="PTHR30461">
    <property type="entry name" value="DNA-INVERTASE FROM LAMBDOID PROPHAGE"/>
    <property type="match status" value="1"/>
</dbReference>
<dbReference type="PROSITE" id="PS51737">
    <property type="entry name" value="RECOMBINASE_DNA_BIND"/>
    <property type="match status" value="1"/>
</dbReference>
<dbReference type="Gene3D" id="3.90.1750.20">
    <property type="entry name" value="Putative Large Serine Recombinase, Chain B, Domain 2"/>
    <property type="match status" value="1"/>
</dbReference>
<evidence type="ECO:0000313" key="4">
    <source>
        <dbReference type="Proteomes" id="UP000050417"/>
    </source>
</evidence>
<feature type="domain" description="Resolvase/invertase-type recombinase catalytic" evidence="1">
    <location>
        <begin position="5"/>
        <end position="150"/>
    </location>
</feature>
<evidence type="ECO:0008006" key="5">
    <source>
        <dbReference type="Google" id="ProtNLM"/>
    </source>
</evidence>
<name>A0A0P6XLY3_9CHLR</name>
<dbReference type="InterPro" id="IPR006119">
    <property type="entry name" value="Resolv_N"/>
</dbReference>
<dbReference type="InterPro" id="IPR011109">
    <property type="entry name" value="DNA_bind_recombinase_dom"/>
</dbReference>
<dbReference type="InterPro" id="IPR038109">
    <property type="entry name" value="DNA_bind_recomb_sf"/>
</dbReference>
<comment type="caution">
    <text evidence="3">The sequence shown here is derived from an EMBL/GenBank/DDBJ whole genome shotgun (WGS) entry which is preliminary data.</text>
</comment>
<dbReference type="RefSeq" id="WP_075061148.1">
    <property type="nucleotide sequence ID" value="NZ_LGCL01000003.1"/>
</dbReference>
<evidence type="ECO:0000259" key="1">
    <source>
        <dbReference type="PROSITE" id="PS51736"/>
    </source>
</evidence>
<dbReference type="Proteomes" id="UP000050417">
    <property type="component" value="Unassembled WGS sequence"/>
</dbReference>
<evidence type="ECO:0000259" key="2">
    <source>
        <dbReference type="PROSITE" id="PS51737"/>
    </source>
</evidence>
<accession>A0A0P6XLY3</accession>
<dbReference type="PROSITE" id="PS51736">
    <property type="entry name" value="RECOMBINASES_3"/>
    <property type="match status" value="1"/>
</dbReference>
<dbReference type="PANTHER" id="PTHR30461:SF23">
    <property type="entry name" value="DNA RECOMBINASE-RELATED"/>
    <property type="match status" value="1"/>
</dbReference>
<dbReference type="GO" id="GO:0003677">
    <property type="term" value="F:DNA binding"/>
    <property type="evidence" value="ECO:0007669"/>
    <property type="project" value="InterPro"/>
</dbReference>
<dbReference type="STRING" id="1134406.ADN00_01260"/>
<organism evidence="3 4">
    <name type="scientific">Ornatilinea apprima</name>
    <dbReference type="NCBI Taxonomy" id="1134406"/>
    <lineage>
        <taxon>Bacteria</taxon>
        <taxon>Bacillati</taxon>
        <taxon>Chloroflexota</taxon>
        <taxon>Anaerolineae</taxon>
        <taxon>Anaerolineales</taxon>
        <taxon>Anaerolineaceae</taxon>
        <taxon>Ornatilinea</taxon>
    </lineage>
</organism>
<dbReference type="Pfam" id="PF07508">
    <property type="entry name" value="Recombinase"/>
    <property type="match status" value="1"/>
</dbReference>
<protein>
    <recommendedName>
        <fullName evidence="5">Resolvase</fullName>
    </recommendedName>
</protein>
<dbReference type="SUPFAM" id="SSF53041">
    <property type="entry name" value="Resolvase-like"/>
    <property type="match status" value="1"/>
</dbReference>
<dbReference type="EMBL" id="LGCL01000003">
    <property type="protein sequence ID" value="KPL80845.1"/>
    <property type="molecule type" value="Genomic_DNA"/>
</dbReference>
<dbReference type="InterPro" id="IPR036162">
    <property type="entry name" value="Resolvase-like_N_sf"/>
</dbReference>
<sequence>MKTKRAIIYVRVSNDEQTKGYSLKTQIEGCENYANELGYSVVATFQEDYTGTVLDRPTLNEVRQFILDDKEIDAMIVYDLDRMARRSVHQMILEEELLRLGVIVEYVIGRYEDSDEGRLQKQIRASIAEYEKAKILERSKRGKRGKAKSGFVLVGSRPPYGYKSISEPHKTWLVIDEDEAKVVKMVYDWFLIGDGDENPLSIRAIAFKLTELGIPTRGDKVKHVAKKFGHGVWQAAMVSHILKNETYTGTWHFGKTKMVNDGKESTRKLKSKRGLGKQISRSKDEWISVPVPAIIDLITFKLAQNRFEVNKAHSCGPKPEHQYLMGKRLKCNRYNYGYRGQYRRNGNWYYLCNGRRQVVSRCDMPSFSGRLVDETVWDWVKTNY</sequence>
<gene>
    <name evidence="3" type="ORF">ADN00_01260</name>
</gene>
<dbReference type="SMART" id="SM00857">
    <property type="entry name" value="Resolvase"/>
    <property type="match status" value="1"/>
</dbReference>
<proteinExistence type="predicted"/>
<dbReference type="GO" id="GO:0000150">
    <property type="term" value="F:DNA strand exchange activity"/>
    <property type="evidence" value="ECO:0007669"/>
    <property type="project" value="InterPro"/>
</dbReference>
<dbReference type="InterPro" id="IPR050639">
    <property type="entry name" value="SSR_resolvase"/>
</dbReference>
<dbReference type="CDD" id="cd00338">
    <property type="entry name" value="Ser_Recombinase"/>
    <property type="match status" value="1"/>
</dbReference>
<keyword evidence="4" id="KW-1185">Reference proteome</keyword>
<dbReference type="Pfam" id="PF00239">
    <property type="entry name" value="Resolvase"/>
    <property type="match status" value="1"/>
</dbReference>